<comment type="caution">
    <text evidence="4">The sequence shown here is derived from an EMBL/GenBank/DDBJ whole genome shotgun (WGS) entry which is preliminary data.</text>
</comment>
<dbReference type="SUPFAM" id="SSF49562">
    <property type="entry name" value="C2 domain (Calcium/lipid-binding domain, CaLB)"/>
    <property type="match status" value="1"/>
</dbReference>
<evidence type="ECO:0000256" key="1">
    <source>
        <dbReference type="ARBA" id="ARBA00022723"/>
    </source>
</evidence>
<dbReference type="GO" id="GO:0046872">
    <property type="term" value="F:metal ion binding"/>
    <property type="evidence" value="ECO:0007669"/>
    <property type="project" value="UniProtKB-KW"/>
</dbReference>
<dbReference type="Proteomes" id="UP001291623">
    <property type="component" value="Unassembled WGS sequence"/>
</dbReference>
<evidence type="ECO:0000259" key="3">
    <source>
        <dbReference type="PROSITE" id="PS50004"/>
    </source>
</evidence>
<sequence length="176" mass="19421">MAIGKLEVVLVGAKGLDNTDFLNNMDPYVILTCRSQEKKSSVASGKGSEPEWNETFVFSISEGVEELFLKIMDSDSVGEDDFVGEAKIAIEPVLSEGSIPTTCYNVVKDEEYCGEIRVGLTFTPEANKQQMCLNAKQVHDVWNILRGIVKKKALADGKSHLIDVKHQSIDQFPVPQ</sequence>
<gene>
    <name evidence="4" type="ORF">RND71_016702</name>
</gene>
<dbReference type="InterPro" id="IPR000008">
    <property type="entry name" value="C2_dom"/>
</dbReference>
<accession>A0AAE1S8Z8</accession>
<evidence type="ECO:0000313" key="5">
    <source>
        <dbReference type="Proteomes" id="UP001291623"/>
    </source>
</evidence>
<dbReference type="PANTHER" id="PTHR46502:SF2">
    <property type="entry name" value="16 KDA PHLOEM PROTEIN 2"/>
    <property type="match status" value="1"/>
</dbReference>
<dbReference type="PANTHER" id="PTHR46502">
    <property type="entry name" value="C2 DOMAIN-CONTAINING"/>
    <property type="match status" value="1"/>
</dbReference>
<dbReference type="Gene3D" id="2.60.40.150">
    <property type="entry name" value="C2 domain"/>
    <property type="match status" value="1"/>
</dbReference>
<dbReference type="EMBL" id="JAVYJV010000008">
    <property type="protein sequence ID" value="KAK4365344.1"/>
    <property type="molecule type" value="Genomic_DNA"/>
</dbReference>
<keyword evidence="1" id="KW-0479">Metal-binding</keyword>
<evidence type="ECO:0000313" key="4">
    <source>
        <dbReference type="EMBL" id="KAK4365344.1"/>
    </source>
</evidence>
<keyword evidence="5" id="KW-1185">Reference proteome</keyword>
<dbReference type="SMART" id="SM00239">
    <property type="entry name" value="C2"/>
    <property type="match status" value="1"/>
</dbReference>
<dbReference type="Pfam" id="PF00168">
    <property type="entry name" value="C2"/>
    <property type="match status" value="1"/>
</dbReference>
<protein>
    <recommendedName>
        <fullName evidence="3">C2 domain-containing protein</fullName>
    </recommendedName>
</protein>
<dbReference type="PROSITE" id="PS50004">
    <property type="entry name" value="C2"/>
    <property type="match status" value="1"/>
</dbReference>
<proteinExistence type="predicted"/>
<feature type="domain" description="C2" evidence="3">
    <location>
        <begin position="1"/>
        <end position="103"/>
    </location>
</feature>
<reference evidence="4" key="1">
    <citation type="submission" date="2023-12" db="EMBL/GenBank/DDBJ databases">
        <title>Genome assembly of Anisodus tanguticus.</title>
        <authorList>
            <person name="Wang Y.-J."/>
        </authorList>
    </citation>
    <scope>NUCLEOTIDE SEQUENCE</scope>
    <source>
        <strain evidence="4">KB-2021</strain>
        <tissue evidence="4">Leaf</tissue>
    </source>
</reference>
<dbReference type="InterPro" id="IPR035892">
    <property type="entry name" value="C2_domain_sf"/>
</dbReference>
<organism evidence="4 5">
    <name type="scientific">Anisodus tanguticus</name>
    <dbReference type="NCBI Taxonomy" id="243964"/>
    <lineage>
        <taxon>Eukaryota</taxon>
        <taxon>Viridiplantae</taxon>
        <taxon>Streptophyta</taxon>
        <taxon>Embryophyta</taxon>
        <taxon>Tracheophyta</taxon>
        <taxon>Spermatophyta</taxon>
        <taxon>Magnoliopsida</taxon>
        <taxon>eudicotyledons</taxon>
        <taxon>Gunneridae</taxon>
        <taxon>Pentapetalae</taxon>
        <taxon>asterids</taxon>
        <taxon>lamiids</taxon>
        <taxon>Solanales</taxon>
        <taxon>Solanaceae</taxon>
        <taxon>Solanoideae</taxon>
        <taxon>Hyoscyameae</taxon>
        <taxon>Anisodus</taxon>
    </lineage>
</organism>
<name>A0AAE1S8Z8_9SOLA</name>
<keyword evidence="2" id="KW-0106">Calcium</keyword>
<evidence type="ECO:0000256" key="2">
    <source>
        <dbReference type="ARBA" id="ARBA00022837"/>
    </source>
</evidence>
<dbReference type="AlphaFoldDB" id="A0AAE1S8Z8"/>